<sequence>IGIVGSTSANALAGEADVILAVGTRLQDFTTGSWTVFHQDAKFISINAARFDAVKHRALAVVGDALETVIELDGALGDWKADPELLAKAQSLFADWNKLLDQHQAVTNGPIPTYAQVIGIVNETATPNDTLIAAAGGTPGEVTKGWRVKNPNTFDCEFGFSCMGYEIAAGWGHAMAKAGDGTPIVMIGDGTYMMMNSDIYSTVLSGHKMIVVVCDNGGYAVINRLQQFKGVPGFNNLIKDCRVKEPFAVDFVKHAESMGALARRCDSLADLKTAMEWAQTTDRTTIVTLVTDAYAWVPGDADWDVGVPEG</sequence>
<comment type="caution">
    <text evidence="4">The sequence shown here is derived from an EMBL/GenBank/DDBJ whole genome shotgun (WGS) entry which is preliminary data.</text>
</comment>
<evidence type="ECO:0000313" key="4">
    <source>
        <dbReference type="EMBL" id="NEK55013.1"/>
    </source>
</evidence>
<dbReference type="GO" id="GO:0016787">
    <property type="term" value="F:hydrolase activity"/>
    <property type="evidence" value="ECO:0007669"/>
    <property type="project" value="UniProtKB-KW"/>
</dbReference>
<dbReference type="PANTHER" id="PTHR18968:SF9">
    <property type="entry name" value="3D-(3,5_4)-TRIHYDROXYCYCLOHEXANE-1,2-DIONE HYDROLASE"/>
    <property type="match status" value="1"/>
</dbReference>
<dbReference type="GO" id="GO:0009099">
    <property type="term" value="P:L-valine biosynthetic process"/>
    <property type="evidence" value="ECO:0007669"/>
    <property type="project" value="TreeGrafter"/>
</dbReference>
<dbReference type="GO" id="GO:0005948">
    <property type="term" value="C:acetolactate synthase complex"/>
    <property type="evidence" value="ECO:0007669"/>
    <property type="project" value="TreeGrafter"/>
</dbReference>
<dbReference type="Gene3D" id="3.40.50.970">
    <property type="match status" value="1"/>
</dbReference>
<gene>
    <name evidence="4" type="ORF">GUK36_37865</name>
</gene>
<dbReference type="GO" id="GO:0050660">
    <property type="term" value="F:flavin adenine dinucleotide binding"/>
    <property type="evidence" value="ECO:0007669"/>
    <property type="project" value="TreeGrafter"/>
</dbReference>
<dbReference type="InterPro" id="IPR011766">
    <property type="entry name" value="TPP_enzyme_TPP-bd"/>
</dbReference>
<comment type="similarity">
    <text evidence="1">Belongs to the TPP enzyme family.</text>
</comment>
<dbReference type="Proteomes" id="UP000471409">
    <property type="component" value="Unassembled WGS sequence"/>
</dbReference>
<dbReference type="Pfam" id="PF00205">
    <property type="entry name" value="TPP_enzyme_M"/>
    <property type="match status" value="1"/>
</dbReference>
<dbReference type="Gene3D" id="3.40.50.1220">
    <property type="entry name" value="TPP-binding domain"/>
    <property type="match status" value="1"/>
</dbReference>
<evidence type="ECO:0000313" key="5">
    <source>
        <dbReference type="Proteomes" id="UP000471409"/>
    </source>
</evidence>
<evidence type="ECO:0000259" key="3">
    <source>
        <dbReference type="Pfam" id="PF02775"/>
    </source>
</evidence>
<reference evidence="4 5" key="1">
    <citation type="submission" date="2020-01" db="EMBL/GenBank/DDBJ databases">
        <title>Rhizobium genotypes associated with high levels of biological nitrogen fixation by grain legumes in a temperate-maritime cropping system.</title>
        <authorList>
            <person name="Maluk M."/>
            <person name="Francesc Ferrando Molina F."/>
            <person name="Lopez Del Egido L."/>
            <person name="Lafos M."/>
            <person name="Langarica-Fuentes A."/>
            <person name="Gebre Yohannes G."/>
            <person name="Young M.W."/>
            <person name="Martin P."/>
            <person name="Gantlett R."/>
            <person name="Kenicer G."/>
            <person name="Hawes C."/>
            <person name="Begg G.S."/>
            <person name="Quilliam R.S."/>
            <person name="Squire G.R."/>
            <person name="Poole P.S."/>
            <person name="Young P.W."/>
            <person name="Iannetta P.M."/>
            <person name="James E.K."/>
        </authorList>
    </citation>
    <scope>NUCLEOTIDE SEQUENCE [LARGE SCALE GENOMIC DNA]</scope>
    <source>
        <strain evidence="4 5">JHI944</strain>
    </source>
</reference>
<proteinExistence type="inferred from homology"/>
<accession>A0A6P0DSH3</accession>
<dbReference type="SUPFAM" id="SSF52518">
    <property type="entry name" value="Thiamin diphosphate-binding fold (THDP-binding)"/>
    <property type="match status" value="1"/>
</dbReference>
<feature type="non-terminal residue" evidence="4">
    <location>
        <position position="310"/>
    </location>
</feature>
<dbReference type="RefSeq" id="WP_246724099.1">
    <property type="nucleotide sequence ID" value="NZ_WXXP01000159.1"/>
</dbReference>
<dbReference type="GO" id="GO:0030976">
    <property type="term" value="F:thiamine pyrophosphate binding"/>
    <property type="evidence" value="ECO:0007669"/>
    <property type="project" value="InterPro"/>
</dbReference>
<organism evidence="4 5">
    <name type="scientific">Rhizobium leguminosarum</name>
    <dbReference type="NCBI Taxonomy" id="384"/>
    <lineage>
        <taxon>Bacteria</taxon>
        <taxon>Pseudomonadati</taxon>
        <taxon>Pseudomonadota</taxon>
        <taxon>Alphaproteobacteria</taxon>
        <taxon>Hyphomicrobiales</taxon>
        <taxon>Rhizobiaceae</taxon>
        <taxon>Rhizobium/Agrobacterium group</taxon>
        <taxon>Rhizobium</taxon>
    </lineage>
</organism>
<protein>
    <submittedName>
        <fullName evidence="4">3D-(3,5/4)-trihydroxycyclohexane-1,2-dione acylhydrolase (Decyclizing)</fullName>
    </submittedName>
</protein>
<name>A0A6P0DSH3_RHILE</name>
<dbReference type="EMBL" id="WXXP01000159">
    <property type="protein sequence ID" value="NEK55013.1"/>
    <property type="molecule type" value="Genomic_DNA"/>
</dbReference>
<dbReference type="PANTHER" id="PTHR18968">
    <property type="entry name" value="THIAMINE PYROPHOSPHATE ENZYMES"/>
    <property type="match status" value="1"/>
</dbReference>
<dbReference type="GO" id="GO:0000287">
    <property type="term" value="F:magnesium ion binding"/>
    <property type="evidence" value="ECO:0007669"/>
    <property type="project" value="InterPro"/>
</dbReference>
<dbReference type="SUPFAM" id="SSF52467">
    <property type="entry name" value="DHS-like NAD/FAD-binding domain"/>
    <property type="match status" value="1"/>
</dbReference>
<dbReference type="AlphaFoldDB" id="A0A6P0DSH3"/>
<evidence type="ECO:0000256" key="1">
    <source>
        <dbReference type="ARBA" id="ARBA00007812"/>
    </source>
</evidence>
<dbReference type="InterPro" id="IPR012000">
    <property type="entry name" value="Thiamin_PyroP_enz_cen_dom"/>
</dbReference>
<feature type="domain" description="Thiamine pyrophosphate enzyme central" evidence="2">
    <location>
        <begin position="1"/>
        <end position="71"/>
    </location>
</feature>
<dbReference type="GO" id="GO:0009097">
    <property type="term" value="P:isoleucine biosynthetic process"/>
    <property type="evidence" value="ECO:0007669"/>
    <property type="project" value="TreeGrafter"/>
</dbReference>
<dbReference type="InterPro" id="IPR045229">
    <property type="entry name" value="TPP_enz"/>
</dbReference>
<evidence type="ECO:0000259" key="2">
    <source>
        <dbReference type="Pfam" id="PF00205"/>
    </source>
</evidence>
<dbReference type="InterPro" id="IPR029035">
    <property type="entry name" value="DHS-like_NAD/FAD-binding_dom"/>
</dbReference>
<feature type="non-terminal residue" evidence="4">
    <location>
        <position position="1"/>
    </location>
</feature>
<feature type="domain" description="Thiamine pyrophosphate enzyme TPP-binding" evidence="3">
    <location>
        <begin position="139"/>
        <end position="287"/>
    </location>
</feature>
<dbReference type="Pfam" id="PF02775">
    <property type="entry name" value="TPP_enzyme_C"/>
    <property type="match status" value="1"/>
</dbReference>
<dbReference type="GO" id="GO:0003984">
    <property type="term" value="F:acetolactate synthase activity"/>
    <property type="evidence" value="ECO:0007669"/>
    <property type="project" value="TreeGrafter"/>
</dbReference>
<dbReference type="InterPro" id="IPR029061">
    <property type="entry name" value="THDP-binding"/>
</dbReference>
<keyword evidence="4" id="KW-0378">Hydrolase</keyword>